<accession>A0A6N6VLY7</accession>
<evidence type="ECO:0000313" key="6">
    <source>
        <dbReference type="EMBL" id="KAB7742723.1"/>
    </source>
</evidence>
<dbReference type="Pfam" id="PF00990">
    <property type="entry name" value="GGDEF"/>
    <property type="match status" value="1"/>
</dbReference>
<evidence type="ECO:0000313" key="7">
    <source>
        <dbReference type="Proteomes" id="UP000468901"/>
    </source>
</evidence>
<dbReference type="GO" id="GO:0005886">
    <property type="term" value="C:plasma membrane"/>
    <property type="evidence" value="ECO:0007669"/>
    <property type="project" value="TreeGrafter"/>
</dbReference>
<protein>
    <recommendedName>
        <fullName evidence="1">diguanylate cyclase</fullName>
        <ecNumber evidence="1">2.7.7.65</ecNumber>
    </recommendedName>
</protein>
<dbReference type="GO" id="GO:1902201">
    <property type="term" value="P:negative regulation of bacterial-type flagellum-dependent cell motility"/>
    <property type="evidence" value="ECO:0007669"/>
    <property type="project" value="TreeGrafter"/>
</dbReference>
<keyword evidence="4" id="KW-0812">Transmembrane</keyword>
<dbReference type="InterPro" id="IPR029787">
    <property type="entry name" value="Nucleotide_cyclase"/>
</dbReference>
<dbReference type="InterPro" id="IPR000160">
    <property type="entry name" value="GGDEF_dom"/>
</dbReference>
<feature type="transmembrane region" description="Helical" evidence="4">
    <location>
        <begin position="216"/>
        <end position="235"/>
    </location>
</feature>
<evidence type="ECO:0000259" key="5">
    <source>
        <dbReference type="PROSITE" id="PS50887"/>
    </source>
</evidence>
<dbReference type="PROSITE" id="PS50887">
    <property type="entry name" value="GGDEF"/>
    <property type="match status" value="1"/>
</dbReference>
<dbReference type="EMBL" id="WESC01000001">
    <property type="protein sequence ID" value="KAB7742723.1"/>
    <property type="molecule type" value="Genomic_DNA"/>
</dbReference>
<dbReference type="Gene3D" id="3.30.70.270">
    <property type="match status" value="1"/>
</dbReference>
<gene>
    <name evidence="6" type="ORF">F2P47_00900</name>
</gene>
<dbReference type="GO" id="GO:0043709">
    <property type="term" value="P:cell adhesion involved in single-species biofilm formation"/>
    <property type="evidence" value="ECO:0007669"/>
    <property type="project" value="TreeGrafter"/>
</dbReference>
<dbReference type="InterPro" id="IPR050469">
    <property type="entry name" value="Diguanylate_Cyclase"/>
</dbReference>
<reference evidence="6 7" key="1">
    <citation type="submission" date="2019-09" db="EMBL/GenBank/DDBJ databases">
        <title>Parvibaculum sedimenti sp. nov., isolated from sediment.</title>
        <authorList>
            <person name="Wang Y."/>
        </authorList>
    </citation>
    <scope>NUCLEOTIDE SEQUENCE [LARGE SCALE GENOMIC DNA]</scope>
    <source>
        <strain evidence="6 7">HXT-9</strain>
    </source>
</reference>
<feature type="domain" description="GGDEF" evidence="5">
    <location>
        <begin position="446"/>
        <end position="579"/>
    </location>
</feature>
<dbReference type="SMART" id="SM00267">
    <property type="entry name" value="GGDEF"/>
    <property type="match status" value="1"/>
</dbReference>
<dbReference type="PANTHER" id="PTHR45138">
    <property type="entry name" value="REGULATORY COMPONENTS OF SENSORY TRANSDUCTION SYSTEM"/>
    <property type="match status" value="1"/>
</dbReference>
<dbReference type="CDD" id="cd01949">
    <property type="entry name" value="GGDEF"/>
    <property type="match status" value="1"/>
</dbReference>
<dbReference type="InterPro" id="IPR043128">
    <property type="entry name" value="Rev_trsase/Diguanyl_cyclase"/>
</dbReference>
<evidence type="ECO:0000256" key="3">
    <source>
        <dbReference type="SAM" id="Coils"/>
    </source>
</evidence>
<comment type="catalytic activity">
    <reaction evidence="2">
        <text>2 GTP = 3',3'-c-di-GMP + 2 diphosphate</text>
        <dbReference type="Rhea" id="RHEA:24898"/>
        <dbReference type="ChEBI" id="CHEBI:33019"/>
        <dbReference type="ChEBI" id="CHEBI:37565"/>
        <dbReference type="ChEBI" id="CHEBI:58805"/>
        <dbReference type="EC" id="2.7.7.65"/>
    </reaction>
</comment>
<keyword evidence="7" id="KW-1185">Reference proteome</keyword>
<feature type="transmembrane region" description="Helical" evidence="4">
    <location>
        <begin position="50"/>
        <end position="71"/>
    </location>
</feature>
<dbReference type="Proteomes" id="UP000468901">
    <property type="component" value="Unassembled WGS sequence"/>
</dbReference>
<comment type="caution">
    <text evidence="6">The sequence shown here is derived from an EMBL/GenBank/DDBJ whole genome shotgun (WGS) entry which is preliminary data.</text>
</comment>
<evidence type="ECO:0000256" key="2">
    <source>
        <dbReference type="ARBA" id="ARBA00034247"/>
    </source>
</evidence>
<feature type="coiled-coil region" evidence="3">
    <location>
        <begin position="508"/>
        <end position="535"/>
    </location>
</feature>
<proteinExistence type="predicted"/>
<dbReference type="NCBIfam" id="TIGR00254">
    <property type="entry name" value="GGDEF"/>
    <property type="match status" value="1"/>
</dbReference>
<dbReference type="RefSeq" id="WP_152214276.1">
    <property type="nucleotide sequence ID" value="NZ_JBAQYD010000078.1"/>
</dbReference>
<keyword evidence="3" id="KW-0175">Coiled coil</keyword>
<evidence type="ECO:0000256" key="1">
    <source>
        <dbReference type="ARBA" id="ARBA00012528"/>
    </source>
</evidence>
<sequence>MTVTSGRALRHAFSRSASVCGRKSRRIQANSNPGQDRYVKGDRSTDRSALYRRLLLVPILLVICASAFLTYKTIVDYRHSRVISERLIRAEGNIRYYDEALTMSARAVVYSGDPLWRTRYDIFREKLAGELNTIATLLPGLKEPLEDISKANARRTELDLQSFALAEKGDAAQAQRIMLGVEHEDESRKYAHGASILKQTIDTFISTSETTLKQSTLLSVCVVSGLTIVFLLAFLRTFRALGSLLLMERIRSDVARRMLSVSASETEVDIGWALQLIVHETRGDRAFLMRQSQREDVVHRQQWWNEGAGLPDGQADALWTCLAQLCEDASMLRRGLSRLPADQRQGVDAVLKLGLRRASCAHVKTAHGDEYYISWGSKKRVPTWLRPSSSFLQSIAEIMIGAVKNQEYEAALTRLATTDSLTHLNNRHHFTECLARELKFFHRTKRPCALLMLDLDHFKNINDTFGHAAGDAVLIHFADRLRSELRDIDTIGRLGGEEFGIILPDTNFDAALAVAERLREDMQMAEIEADGERIKITVCIGVTILDASDADTTQPLSRADDALYCAKEEGRNRVRHRIPASV</sequence>
<dbReference type="EC" id="2.7.7.65" evidence="1"/>
<evidence type="ECO:0000256" key="4">
    <source>
        <dbReference type="SAM" id="Phobius"/>
    </source>
</evidence>
<organism evidence="6 7">
    <name type="scientific">Parvibaculum sedimenti</name>
    <dbReference type="NCBI Taxonomy" id="2608632"/>
    <lineage>
        <taxon>Bacteria</taxon>
        <taxon>Pseudomonadati</taxon>
        <taxon>Pseudomonadota</taxon>
        <taxon>Alphaproteobacteria</taxon>
        <taxon>Hyphomicrobiales</taxon>
        <taxon>Parvibaculaceae</taxon>
        <taxon>Parvibaculum</taxon>
    </lineage>
</organism>
<dbReference type="FunFam" id="3.30.70.270:FF:000001">
    <property type="entry name" value="Diguanylate cyclase domain protein"/>
    <property type="match status" value="1"/>
</dbReference>
<dbReference type="SUPFAM" id="SSF55073">
    <property type="entry name" value="Nucleotide cyclase"/>
    <property type="match status" value="1"/>
</dbReference>
<dbReference type="GO" id="GO:0052621">
    <property type="term" value="F:diguanylate cyclase activity"/>
    <property type="evidence" value="ECO:0007669"/>
    <property type="project" value="UniProtKB-EC"/>
</dbReference>
<dbReference type="AlphaFoldDB" id="A0A6N6VLY7"/>
<keyword evidence="4" id="KW-0472">Membrane</keyword>
<dbReference type="PANTHER" id="PTHR45138:SF9">
    <property type="entry name" value="DIGUANYLATE CYCLASE DGCM-RELATED"/>
    <property type="match status" value="1"/>
</dbReference>
<name>A0A6N6VLY7_9HYPH</name>
<keyword evidence="4" id="KW-1133">Transmembrane helix</keyword>